<evidence type="ECO:0000259" key="2">
    <source>
        <dbReference type="Pfam" id="PF26168"/>
    </source>
</evidence>
<proteinExistence type="inferred from homology"/>
<evidence type="ECO:0000313" key="3">
    <source>
        <dbReference type="EMBL" id="KAK7860163.1"/>
    </source>
</evidence>
<name>A0AAW0M8D8_QUESU</name>
<sequence>MGSVQATKPHAVCVPFPAQGHVTPMMRLAMLLHSRGFHITFVNTEFNHRRLIRSKGLDYIKGLPDFQFETIPDGLPPSDRDATQHVPSLMDATRKNCLAPFKELVLKLNSSSEVPLVTCIVSDGIMSFAIKAGEELGIPEVQFWTASACGFMGYLNFTELIKRGILPFKDESFKGDGTLDKAINWIPGMKNIRLKDLPSFMRITDITETMFDFMGSEAQNCLNSSTIIFNTFEEFEHEVLEVISARFPHVYTIGPLHLLGRHTGVEVNEDVKRHEIEALVKEMMEGEKGKAMRQKAREWKKKAMEATDFEGSSYKNFERFIKEALLVDE</sequence>
<comment type="similarity">
    <text evidence="1">Belongs to the UDP-glycosyltransferase family.</text>
</comment>
<dbReference type="PANTHER" id="PTHR11926">
    <property type="entry name" value="GLUCOSYL/GLUCURONOSYL TRANSFERASES"/>
    <property type="match status" value="1"/>
</dbReference>
<dbReference type="PANTHER" id="PTHR11926:SF1365">
    <property type="entry name" value="GLYCOSYLTRANSFERASE"/>
    <property type="match status" value="1"/>
</dbReference>
<dbReference type="Pfam" id="PF26168">
    <property type="entry name" value="Glyco_transf_N"/>
    <property type="match status" value="1"/>
</dbReference>
<dbReference type="Gene3D" id="3.40.50.2000">
    <property type="entry name" value="Glycogen Phosphorylase B"/>
    <property type="match status" value="2"/>
</dbReference>
<reference evidence="3" key="2">
    <citation type="journal article" date="2018" name="Sci. Data">
        <title>The draft genome sequence of cork oak.</title>
        <authorList>
            <person name="Ramos A.M."/>
            <person name="Usie A."/>
            <person name="Barbosa P."/>
            <person name="Barros P.M."/>
            <person name="Capote T."/>
            <person name="Chaves I."/>
            <person name="Simoes F."/>
            <person name="Abreu I."/>
            <person name="Carrasquinho I."/>
            <person name="Faro C."/>
            <person name="Guimaraes J.B."/>
            <person name="Mendonca D."/>
            <person name="Nobrega F."/>
            <person name="Rodrigues L."/>
            <person name="Saibo N.J.M."/>
            <person name="Varela M.C."/>
            <person name="Egas C."/>
            <person name="Matos J."/>
            <person name="Miguel C.M."/>
            <person name="Oliveira M.M."/>
            <person name="Ricardo C.P."/>
            <person name="Goncalves S."/>
        </authorList>
    </citation>
    <scope>NUCLEOTIDE SEQUENCE [LARGE SCALE GENOMIC DNA]</scope>
    <source>
        <strain evidence="3">HL8</strain>
    </source>
</reference>
<dbReference type="GO" id="GO:0080043">
    <property type="term" value="F:quercetin 3-O-glucosyltransferase activity"/>
    <property type="evidence" value="ECO:0007669"/>
    <property type="project" value="TreeGrafter"/>
</dbReference>
<dbReference type="SUPFAM" id="SSF53756">
    <property type="entry name" value="UDP-Glycosyltransferase/glycogen phosphorylase"/>
    <property type="match status" value="1"/>
</dbReference>
<protein>
    <submittedName>
        <fullName evidence="3">Linamarin synthase 2</fullName>
    </submittedName>
</protein>
<reference evidence="3" key="1">
    <citation type="submission" date="2017-12" db="EMBL/GenBank/DDBJ databases">
        <authorList>
            <person name="Barbosa P."/>
            <person name="Usie A."/>
            <person name="Ramos A.M."/>
        </authorList>
    </citation>
    <scope>NUCLEOTIDE SEQUENCE</scope>
    <source>
        <strain evidence="3">HL8</strain>
        <tissue evidence="3">Leaves</tissue>
    </source>
</reference>
<dbReference type="GO" id="GO:0080044">
    <property type="term" value="F:quercetin 7-O-glucosyltransferase activity"/>
    <property type="evidence" value="ECO:0007669"/>
    <property type="project" value="TreeGrafter"/>
</dbReference>
<accession>A0AAW0M8D8</accession>
<dbReference type="InterPro" id="IPR058980">
    <property type="entry name" value="Glyco_transf_N"/>
</dbReference>
<comment type="caution">
    <text evidence="3">The sequence shown here is derived from an EMBL/GenBank/DDBJ whole genome shotgun (WGS) entry which is preliminary data.</text>
</comment>
<organism evidence="3">
    <name type="scientific">Quercus suber</name>
    <name type="common">Cork oak</name>
    <dbReference type="NCBI Taxonomy" id="58331"/>
    <lineage>
        <taxon>Eukaryota</taxon>
        <taxon>Viridiplantae</taxon>
        <taxon>Streptophyta</taxon>
        <taxon>Embryophyta</taxon>
        <taxon>Tracheophyta</taxon>
        <taxon>Spermatophyta</taxon>
        <taxon>Magnoliopsida</taxon>
        <taxon>eudicotyledons</taxon>
        <taxon>Gunneridae</taxon>
        <taxon>Pentapetalae</taxon>
        <taxon>rosids</taxon>
        <taxon>fabids</taxon>
        <taxon>Fagales</taxon>
        <taxon>Fagaceae</taxon>
        <taxon>Quercus</taxon>
    </lineage>
</organism>
<dbReference type="AlphaFoldDB" id="A0AAW0M8D8"/>
<dbReference type="FunFam" id="3.40.50.2000:FF:000055">
    <property type="entry name" value="Glycosyltransferase"/>
    <property type="match status" value="1"/>
</dbReference>
<dbReference type="EMBL" id="PKMF04000008">
    <property type="protein sequence ID" value="KAK7860163.1"/>
    <property type="molecule type" value="Genomic_DNA"/>
</dbReference>
<feature type="domain" description="Glycosyltransferase N-terminal" evidence="2">
    <location>
        <begin position="12"/>
        <end position="136"/>
    </location>
</feature>
<gene>
    <name evidence="3" type="primary">UGT85K5_1</name>
    <name evidence="3" type="ORF">CFP56_042201</name>
</gene>
<reference evidence="3" key="3">
    <citation type="submission" date="2023-07" db="EMBL/GenBank/DDBJ databases">
        <title>An improved reference 1 genome and first organelle genomes of Quercus suber.</title>
        <authorList>
            <consortium name="Genosuber Consortium"/>
            <person name="Usie A."/>
            <person name="Serra O."/>
            <person name="Barros P."/>
        </authorList>
    </citation>
    <scope>NUCLEOTIDE SEQUENCE</scope>
    <source>
        <strain evidence="3">HL8</strain>
        <tissue evidence="3">Leaves</tissue>
    </source>
</reference>
<evidence type="ECO:0000256" key="1">
    <source>
        <dbReference type="ARBA" id="ARBA00009995"/>
    </source>
</evidence>